<evidence type="ECO:0000313" key="1">
    <source>
        <dbReference type="EMBL" id="KAJ1205485.1"/>
    </source>
</evidence>
<dbReference type="Proteomes" id="UP001066276">
    <property type="component" value="Chromosome 1_2"/>
</dbReference>
<reference evidence="1" key="1">
    <citation type="journal article" date="2022" name="bioRxiv">
        <title>Sequencing and chromosome-scale assembly of the giantPleurodeles waltlgenome.</title>
        <authorList>
            <person name="Brown T."/>
            <person name="Elewa A."/>
            <person name="Iarovenko S."/>
            <person name="Subramanian E."/>
            <person name="Araus A.J."/>
            <person name="Petzold A."/>
            <person name="Susuki M."/>
            <person name="Suzuki K.-i.T."/>
            <person name="Hayashi T."/>
            <person name="Toyoda A."/>
            <person name="Oliveira C."/>
            <person name="Osipova E."/>
            <person name="Leigh N.D."/>
            <person name="Simon A."/>
            <person name="Yun M.H."/>
        </authorList>
    </citation>
    <scope>NUCLEOTIDE SEQUENCE</scope>
    <source>
        <strain evidence="1">20211129_DDA</strain>
        <tissue evidence="1">Liver</tissue>
    </source>
</reference>
<evidence type="ECO:0000313" key="2">
    <source>
        <dbReference type="Proteomes" id="UP001066276"/>
    </source>
</evidence>
<gene>
    <name evidence="1" type="ORF">NDU88_000919</name>
</gene>
<name>A0AAV7VZK3_PLEWA</name>
<comment type="caution">
    <text evidence="1">The sequence shown here is derived from an EMBL/GenBank/DDBJ whole genome shotgun (WGS) entry which is preliminary data.</text>
</comment>
<dbReference type="AlphaFoldDB" id="A0AAV7VZK3"/>
<accession>A0AAV7VZK3</accession>
<sequence>MKAKMRPGVIYKAYVKLNKGHVPIRMKVKRATKGPVKAGTPFGFIQDLTRPQVLVGPEKRATNADSSKWLHQVSYYEKLLSLHCSTATPDTLRVVMH</sequence>
<keyword evidence="2" id="KW-1185">Reference proteome</keyword>
<protein>
    <submittedName>
        <fullName evidence="1">Uncharacterized protein</fullName>
    </submittedName>
</protein>
<dbReference type="EMBL" id="JANPWB010000002">
    <property type="protein sequence ID" value="KAJ1205485.1"/>
    <property type="molecule type" value="Genomic_DNA"/>
</dbReference>
<organism evidence="1 2">
    <name type="scientific">Pleurodeles waltl</name>
    <name type="common">Iberian ribbed newt</name>
    <dbReference type="NCBI Taxonomy" id="8319"/>
    <lineage>
        <taxon>Eukaryota</taxon>
        <taxon>Metazoa</taxon>
        <taxon>Chordata</taxon>
        <taxon>Craniata</taxon>
        <taxon>Vertebrata</taxon>
        <taxon>Euteleostomi</taxon>
        <taxon>Amphibia</taxon>
        <taxon>Batrachia</taxon>
        <taxon>Caudata</taxon>
        <taxon>Salamandroidea</taxon>
        <taxon>Salamandridae</taxon>
        <taxon>Pleurodelinae</taxon>
        <taxon>Pleurodeles</taxon>
    </lineage>
</organism>
<proteinExistence type="predicted"/>